<name>A0ABY8X9L0_9BACL</name>
<proteinExistence type="predicted"/>
<protein>
    <submittedName>
        <fullName evidence="1">DUF2785 domain-containing protein</fullName>
    </submittedName>
</protein>
<accession>A0ABY8X9L0</accession>
<gene>
    <name evidence="1" type="ORF">QPK24_11060</name>
</gene>
<sequence>MNKIKDLLRDVQNNNFKTPMGTDINQLVKEMILYIGSVDHELRDKLIYGTLYRWIMDQELSVDLVRQLLYVTLDDDHLFHGIGDIDQDTVFTRSFSVLFVPLALHYNDIFNYLTESDYEYVYSRVTLYFEREKDFRGYILDKGWAHSIAHAADALASIAAASYYSREHLLFILELIGEKSYFNNYYFINGEDERMAEVVIQIVKRNKLKKDILLNWVQQLGDFKRLDIYPQDDIKRGNTKNLLRSVYFKLLDINGSEVITNEIVKTLKKSKSI</sequence>
<keyword evidence="2" id="KW-1185">Reference proteome</keyword>
<dbReference type="RefSeq" id="WP_285748677.1">
    <property type="nucleotide sequence ID" value="NZ_CP127162.1"/>
</dbReference>
<reference evidence="1 2" key="1">
    <citation type="submission" date="2023-06" db="EMBL/GenBank/DDBJ databases">
        <title>Paenibacillus polygonum sp. nov., an endophytic bacterium, isolated from Polygonum lapathifolium L. in Nanji Wetland National Nature Reserve, South of Poyang Lake, Jiangxi Province, China.</title>
        <authorList>
            <person name="Yu Z."/>
        </authorList>
    </citation>
    <scope>NUCLEOTIDE SEQUENCE [LARGE SCALE GENOMIC DNA]</scope>
    <source>
        <strain evidence="1 2">C31</strain>
    </source>
</reference>
<dbReference type="InterPro" id="IPR021247">
    <property type="entry name" value="DUF2785"/>
</dbReference>
<evidence type="ECO:0000313" key="1">
    <source>
        <dbReference type="EMBL" id="WIV21166.1"/>
    </source>
</evidence>
<dbReference type="Pfam" id="PF10978">
    <property type="entry name" value="DUF2785"/>
    <property type="match status" value="1"/>
</dbReference>
<dbReference type="EMBL" id="CP127162">
    <property type="protein sequence ID" value="WIV21166.1"/>
    <property type="molecule type" value="Genomic_DNA"/>
</dbReference>
<organism evidence="1 2">
    <name type="scientific">Paenibacillus polygoni</name>
    <dbReference type="NCBI Taxonomy" id="3050112"/>
    <lineage>
        <taxon>Bacteria</taxon>
        <taxon>Bacillati</taxon>
        <taxon>Bacillota</taxon>
        <taxon>Bacilli</taxon>
        <taxon>Bacillales</taxon>
        <taxon>Paenibacillaceae</taxon>
        <taxon>Paenibacillus</taxon>
    </lineage>
</organism>
<dbReference type="Proteomes" id="UP001236415">
    <property type="component" value="Chromosome"/>
</dbReference>
<evidence type="ECO:0000313" key="2">
    <source>
        <dbReference type="Proteomes" id="UP001236415"/>
    </source>
</evidence>